<dbReference type="InterPro" id="IPR029044">
    <property type="entry name" value="Nucleotide-diphossugar_trans"/>
</dbReference>
<evidence type="ECO:0000313" key="3">
    <source>
        <dbReference type="EMBL" id="HIU29058.1"/>
    </source>
</evidence>
<proteinExistence type="inferred from homology"/>
<dbReference type="Proteomes" id="UP000824089">
    <property type="component" value="Unassembled WGS sequence"/>
</dbReference>
<organism evidence="3 4">
    <name type="scientific">Candidatus Egerieisoma faecipullorum</name>
    <dbReference type="NCBI Taxonomy" id="2840963"/>
    <lineage>
        <taxon>Bacteria</taxon>
        <taxon>Bacillati</taxon>
        <taxon>Bacillota</taxon>
        <taxon>Clostridia</taxon>
        <taxon>Eubacteriales</taxon>
        <taxon>Clostridiaceae</taxon>
        <taxon>Clostridiaceae incertae sedis</taxon>
        <taxon>Candidatus Egerieisoma</taxon>
    </lineage>
</organism>
<dbReference type="PANTHER" id="PTHR43685">
    <property type="entry name" value="GLYCOSYLTRANSFERASE"/>
    <property type="match status" value="1"/>
</dbReference>
<comment type="caution">
    <text evidence="3">The sequence shown here is derived from an EMBL/GenBank/DDBJ whole genome shotgun (WGS) entry which is preliminary data.</text>
</comment>
<dbReference type="InterPro" id="IPR050834">
    <property type="entry name" value="Glycosyltransf_2"/>
</dbReference>
<dbReference type="Gene3D" id="3.90.550.10">
    <property type="entry name" value="Spore Coat Polysaccharide Biosynthesis Protein SpsA, Chain A"/>
    <property type="match status" value="1"/>
</dbReference>
<dbReference type="EMBL" id="DVMM01000039">
    <property type="protein sequence ID" value="HIU29058.1"/>
    <property type="molecule type" value="Genomic_DNA"/>
</dbReference>
<dbReference type="AlphaFoldDB" id="A0A9D1I899"/>
<dbReference type="Pfam" id="PF00535">
    <property type="entry name" value="Glycos_transf_2"/>
    <property type="match status" value="1"/>
</dbReference>
<feature type="domain" description="Glycosyltransferase 2-like" evidence="2">
    <location>
        <begin position="19"/>
        <end position="154"/>
    </location>
</feature>
<evidence type="ECO:0000256" key="1">
    <source>
        <dbReference type="ARBA" id="ARBA00006739"/>
    </source>
</evidence>
<evidence type="ECO:0000313" key="4">
    <source>
        <dbReference type="Proteomes" id="UP000824089"/>
    </source>
</evidence>
<evidence type="ECO:0000259" key="2">
    <source>
        <dbReference type="Pfam" id="PF00535"/>
    </source>
</evidence>
<dbReference type="SUPFAM" id="SSF53448">
    <property type="entry name" value="Nucleotide-diphospho-sugar transferases"/>
    <property type="match status" value="1"/>
</dbReference>
<name>A0A9D1I899_9CLOT</name>
<gene>
    <name evidence="3" type="ORF">IAD50_02050</name>
</gene>
<protein>
    <submittedName>
        <fullName evidence="3">Glycosyltransferase</fullName>
    </submittedName>
</protein>
<accession>A0A9D1I899</accession>
<sequence length="323" mass="37569">METGKPKIAILMAVYEPRMDWLREQLLSLDAQTYPNLTLYVRDDCSPTVPFEDIEKCIRECIRAFPYTIARNEKNLGSNGTFELLTSEAEAEYFAYCDQDDIWLPEKLEILQREIEKTGALLVCSDMYVIDGEGKVRADSITKVRKHHRFLSGDGLAEYLLFSNFVTGCTMLILSQIAKESIPFCPFYVHDQYLALFSAEQGKVISVLCPLIYYRIHGENQTLEMAGVFDRASYEKQRIDIVIYRLSWLNKYFSCSEKLNVQITEGLKWAIARKKNWHHKGGIFTIIKNRRFSPITSVFELFGAWFPKRILLYFVNLKRNNRV</sequence>
<reference evidence="3" key="2">
    <citation type="journal article" date="2021" name="PeerJ">
        <title>Extensive microbial diversity within the chicken gut microbiome revealed by metagenomics and culture.</title>
        <authorList>
            <person name="Gilroy R."/>
            <person name="Ravi A."/>
            <person name="Getino M."/>
            <person name="Pursley I."/>
            <person name="Horton D.L."/>
            <person name="Alikhan N.F."/>
            <person name="Baker D."/>
            <person name="Gharbi K."/>
            <person name="Hall N."/>
            <person name="Watson M."/>
            <person name="Adriaenssens E.M."/>
            <person name="Foster-Nyarko E."/>
            <person name="Jarju S."/>
            <person name="Secka A."/>
            <person name="Antonio M."/>
            <person name="Oren A."/>
            <person name="Chaudhuri R.R."/>
            <person name="La Ragione R."/>
            <person name="Hildebrand F."/>
            <person name="Pallen M.J."/>
        </authorList>
    </citation>
    <scope>NUCLEOTIDE SEQUENCE</scope>
    <source>
        <strain evidence="3">CHK195-4489</strain>
    </source>
</reference>
<dbReference type="InterPro" id="IPR001173">
    <property type="entry name" value="Glyco_trans_2-like"/>
</dbReference>
<comment type="similarity">
    <text evidence="1">Belongs to the glycosyltransferase 2 family.</text>
</comment>
<reference evidence="3" key="1">
    <citation type="submission" date="2020-10" db="EMBL/GenBank/DDBJ databases">
        <authorList>
            <person name="Gilroy R."/>
        </authorList>
    </citation>
    <scope>NUCLEOTIDE SEQUENCE</scope>
    <source>
        <strain evidence="3">CHK195-4489</strain>
    </source>
</reference>
<dbReference type="PANTHER" id="PTHR43685:SF11">
    <property type="entry name" value="GLYCOSYLTRANSFERASE TAGX-RELATED"/>
    <property type="match status" value="1"/>
</dbReference>